<sequence>WDRGEIPLYSRYVLRSTDEAQSFGDETEVLHRKPHETDPGNKMIQLASGRVVMPMMRVTSAVAGGYPVGTLDGGCYTSDDGGRTWVEPRQWFSLPMRGVMAPTAVELEDSTVFMVMRTQLGALFGSRSADGAETWSAPWVTTLRAPESCPALTRVPAGGDLVIVWNNSLYEPYRGHYGFRTPLSIAVSHDGGRTWGRTKHIETEAGWEFTNPAINFTSRGGLVVTYVASPMDSVDRPGRFGRSNMSLKAAIADIDWLYS</sequence>
<feature type="domain" description="Sialidase" evidence="1">
    <location>
        <begin position="11"/>
        <end position="220"/>
    </location>
</feature>
<evidence type="ECO:0000259" key="1">
    <source>
        <dbReference type="Pfam" id="PF13088"/>
    </source>
</evidence>
<name>X1UF35_9ZZZZ</name>
<accession>X1UF35</accession>
<dbReference type="Pfam" id="PF13088">
    <property type="entry name" value="BNR_2"/>
    <property type="match status" value="1"/>
</dbReference>
<dbReference type="CDD" id="cd15482">
    <property type="entry name" value="Sialidase_non-viral"/>
    <property type="match status" value="1"/>
</dbReference>
<dbReference type="EMBL" id="BARW01017068">
    <property type="protein sequence ID" value="GAI98455.1"/>
    <property type="molecule type" value="Genomic_DNA"/>
</dbReference>
<comment type="caution">
    <text evidence="2">The sequence shown here is derived from an EMBL/GenBank/DDBJ whole genome shotgun (WGS) entry which is preliminary data.</text>
</comment>
<dbReference type="Gene3D" id="2.120.10.10">
    <property type="match status" value="1"/>
</dbReference>
<dbReference type="SUPFAM" id="SSF50939">
    <property type="entry name" value="Sialidases"/>
    <property type="match status" value="1"/>
</dbReference>
<dbReference type="InterPro" id="IPR036278">
    <property type="entry name" value="Sialidase_sf"/>
</dbReference>
<protein>
    <recommendedName>
        <fullName evidence="1">Sialidase domain-containing protein</fullName>
    </recommendedName>
</protein>
<organism evidence="2">
    <name type="scientific">marine sediment metagenome</name>
    <dbReference type="NCBI Taxonomy" id="412755"/>
    <lineage>
        <taxon>unclassified sequences</taxon>
        <taxon>metagenomes</taxon>
        <taxon>ecological metagenomes</taxon>
    </lineage>
</organism>
<dbReference type="PANTHER" id="PTHR43752:SF2">
    <property type="entry name" value="BNR_ASP-BOX REPEAT FAMILY PROTEIN"/>
    <property type="match status" value="1"/>
</dbReference>
<feature type="non-terminal residue" evidence="2">
    <location>
        <position position="1"/>
    </location>
</feature>
<reference evidence="2" key="1">
    <citation type="journal article" date="2014" name="Front. Microbiol.">
        <title>High frequency of phylogenetically diverse reductive dehalogenase-homologous genes in deep subseafloor sedimentary metagenomes.</title>
        <authorList>
            <person name="Kawai M."/>
            <person name="Futagami T."/>
            <person name="Toyoda A."/>
            <person name="Takaki Y."/>
            <person name="Nishi S."/>
            <person name="Hori S."/>
            <person name="Arai W."/>
            <person name="Tsubouchi T."/>
            <person name="Morono Y."/>
            <person name="Uchiyama I."/>
            <person name="Ito T."/>
            <person name="Fujiyama A."/>
            <person name="Inagaki F."/>
            <person name="Takami H."/>
        </authorList>
    </citation>
    <scope>NUCLEOTIDE SEQUENCE</scope>
    <source>
        <strain evidence="2">Expedition CK06-06</strain>
    </source>
</reference>
<dbReference type="AlphaFoldDB" id="X1UF35"/>
<gene>
    <name evidence="2" type="ORF">S12H4_29568</name>
</gene>
<evidence type="ECO:0000313" key="2">
    <source>
        <dbReference type="EMBL" id="GAI98455.1"/>
    </source>
</evidence>
<dbReference type="InterPro" id="IPR011040">
    <property type="entry name" value="Sialidase"/>
</dbReference>
<proteinExistence type="predicted"/>
<dbReference type="PANTHER" id="PTHR43752">
    <property type="entry name" value="BNR/ASP-BOX REPEAT FAMILY PROTEIN"/>
    <property type="match status" value="1"/>
</dbReference>